<dbReference type="PANTHER" id="PTHR37984">
    <property type="entry name" value="PROTEIN CBG26694"/>
    <property type="match status" value="1"/>
</dbReference>
<evidence type="ECO:0000256" key="5">
    <source>
        <dbReference type="ARBA" id="ARBA00022801"/>
    </source>
</evidence>
<evidence type="ECO:0000256" key="3">
    <source>
        <dbReference type="ARBA" id="ARBA00022722"/>
    </source>
</evidence>
<feature type="region of interest" description="Disordered" evidence="7">
    <location>
        <begin position="1"/>
        <end position="21"/>
    </location>
</feature>
<organism evidence="9 10">
    <name type="scientific">Petrolisthes cinctipes</name>
    <name type="common">Flat porcelain crab</name>
    <dbReference type="NCBI Taxonomy" id="88211"/>
    <lineage>
        <taxon>Eukaryota</taxon>
        <taxon>Metazoa</taxon>
        <taxon>Ecdysozoa</taxon>
        <taxon>Arthropoda</taxon>
        <taxon>Crustacea</taxon>
        <taxon>Multicrustacea</taxon>
        <taxon>Malacostraca</taxon>
        <taxon>Eumalacostraca</taxon>
        <taxon>Eucarida</taxon>
        <taxon>Decapoda</taxon>
        <taxon>Pleocyemata</taxon>
        <taxon>Anomura</taxon>
        <taxon>Galatheoidea</taxon>
        <taxon>Porcellanidae</taxon>
        <taxon>Petrolisthes</taxon>
    </lineage>
</organism>
<accession>A0AAE1G8C0</accession>
<evidence type="ECO:0000256" key="1">
    <source>
        <dbReference type="ARBA" id="ARBA00022679"/>
    </source>
</evidence>
<sequence length="98" mass="11378">MSAKDVQTDKEDPRTQINPNLDPEQRTALVELLQEFDYYLRGKEFILEVDHKPLTYLQTSRGKNDRLLCWALNLQAYKFRVIHVAGEDNIGADLLSRS</sequence>
<protein>
    <recommendedName>
        <fullName evidence="8">Reverse transcriptase RNase H-like domain-containing protein</fullName>
    </recommendedName>
</protein>
<dbReference type="InterPro" id="IPR043502">
    <property type="entry name" value="DNA/RNA_pol_sf"/>
</dbReference>
<dbReference type="PANTHER" id="PTHR37984:SF5">
    <property type="entry name" value="PROTEIN NYNRIN-LIKE"/>
    <property type="match status" value="1"/>
</dbReference>
<dbReference type="EMBL" id="JAWQEG010000647">
    <property type="protein sequence ID" value="KAK3887135.1"/>
    <property type="molecule type" value="Genomic_DNA"/>
</dbReference>
<dbReference type="AlphaFoldDB" id="A0AAE1G8C0"/>
<keyword evidence="6" id="KW-0695">RNA-directed DNA polymerase</keyword>
<evidence type="ECO:0000256" key="2">
    <source>
        <dbReference type="ARBA" id="ARBA00022695"/>
    </source>
</evidence>
<dbReference type="InterPro" id="IPR050951">
    <property type="entry name" value="Retrovirus_Pol_polyprotein"/>
</dbReference>
<proteinExistence type="predicted"/>
<keyword evidence="1" id="KW-0808">Transferase</keyword>
<evidence type="ECO:0000313" key="10">
    <source>
        <dbReference type="Proteomes" id="UP001286313"/>
    </source>
</evidence>
<keyword evidence="5" id="KW-0378">Hydrolase</keyword>
<dbReference type="InterPro" id="IPR041373">
    <property type="entry name" value="RT_RNaseH"/>
</dbReference>
<evidence type="ECO:0000256" key="6">
    <source>
        <dbReference type="ARBA" id="ARBA00022918"/>
    </source>
</evidence>
<name>A0AAE1G8C0_PETCI</name>
<keyword evidence="10" id="KW-1185">Reference proteome</keyword>
<dbReference type="GO" id="GO:0003964">
    <property type="term" value="F:RNA-directed DNA polymerase activity"/>
    <property type="evidence" value="ECO:0007669"/>
    <property type="project" value="UniProtKB-KW"/>
</dbReference>
<feature type="compositionally biased region" description="Basic and acidic residues" evidence="7">
    <location>
        <begin position="1"/>
        <end position="14"/>
    </location>
</feature>
<dbReference type="Pfam" id="PF17917">
    <property type="entry name" value="RT_RNaseH"/>
    <property type="match status" value="1"/>
</dbReference>
<keyword evidence="3" id="KW-0540">Nuclease</keyword>
<reference evidence="9" key="1">
    <citation type="submission" date="2023-10" db="EMBL/GenBank/DDBJ databases">
        <title>Genome assemblies of two species of porcelain crab, Petrolisthes cinctipes and Petrolisthes manimaculis (Anomura: Porcellanidae).</title>
        <authorList>
            <person name="Angst P."/>
        </authorList>
    </citation>
    <scope>NUCLEOTIDE SEQUENCE</scope>
    <source>
        <strain evidence="9">PB745_01</strain>
        <tissue evidence="9">Gill</tissue>
    </source>
</reference>
<dbReference type="Proteomes" id="UP001286313">
    <property type="component" value="Unassembled WGS sequence"/>
</dbReference>
<evidence type="ECO:0000313" key="9">
    <source>
        <dbReference type="EMBL" id="KAK3887135.1"/>
    </source>
</evidence>
<gene>
    <name evidence="9" type="ORF">Pcinc_008725</name>
</gene>
<evidence type="ECO:0000256" key="4">
    <source>
        <dbReference type="ARBA" id="ARBA00022759"/>
    </source>
</evidence>
<dbReference type="GO" id="GO:0004519">
    <property type="term" value="F:endonuclease activity"/>
    <property type="evidence" value="ECO:0007669"/>
    <property type="project" value="UniProtKB-KW"/>
</dbReference>
<feature type="domain" description="Reverse transcriptase RNase H-like" evidence="8">
    <location>
        <begin position="27"/>
        <end position="77"/>
    </location>
</feature>
<keyword evidence="4" id="KW-0255">Endonuclease</keyword>
<comment type="caution">
    <text evidence="9">The sequence shown here is derived from an EMBL/GenBank/DDBJ whole genome shotgun (WGS) entry which is preliminary data.</text>
</comment>
<keyword evidence="2" id="KW-0548">Nucleotidyltransferase</keyword>
<evidence type="ECO:0000256" key="7">
    <source>
        <dbReference type="SAM" id="MobiDB-lite"/>
    </source>
</evidence>
<dbReference type="SUPFAM" id="SSF56672">
    <property type="entry name" value="DNA/RNA polymerases"/>
    <property type="match status" value="1"/>
</dbReference>
<dbReference type="GO" id="GO:0016787">
    <property type="term" value="F:hydrolase activity"/>
    <property type="evidence" value="ECO:0007669"/>
    <property type="project" value="UniProtKB-KW"/>
</dbReference>
<evidence type="ECO:0000259" key="8">
    <source>
        <dbReference type="Pfam" id="PF17917"/>
    </source>
</evidence>